<organism evidence="1 2">
    <name type="scientific">Geotalea daltonii (strain DSM 22248 / JCM 15807 / FRC-32)</name>
    <name type="common">Geobacter daltonii</name>
    <dbReference type="NCBI Taxonomy" id="316067"/>
    <lineage>
        <taxon>Bacteria</taxon>
        <taxon>Pseudomonadati</taxon>
        <taxon>Thermodesulfobacteriota</taxon>
        <taxon>Desulfuromonadia</taxon>
        <taxon>Geobacterales</taxon>
        <taxon>Geobacteraceae</taxon>
        <taxon>Geotalea</taxon>
    </lineage>
</organism>
<keyword evidence="2" id="KW-1185">Reference proteome</keyword>
<gene>
    <name evidence="1" type="ordered locus">Geob_0259</name>
</gene>
<name>B9M972_GEODF</name>
<accession>B9M972</accession>
<dbReference type="KEGG" id="geo:Geob_0259"/>
<dbReference type="AlphaFoldDB" id="B9M972"/>
<sequence length="391" mass="43891">MSADHLPPTTRKSVYKCHFIILLLCFFILPTEAIGEIDPERRTNMEVGFAGPLYNNGPLGGYGMVLFNRPHFRDQDTYLLAILSPYLFAEVIRDKWPAEGHALGFSIGGGFLINDFDQVRDGSYVRRESFRGHGADTAFSYYLRPPPIGGELPVDGILRFASRYAIYQRSGDTDPAYLLPADSFVHSVKVGVRVGGVPPELLPEKALEVSLWHQVDYRVKTGLHGLPGQRQETEHLTQQTWGSLGGTMPLWREQSGSVMMSAGTSGRTDEFSCYRMGSGLRFQDEVPLILHGYYFREIFARSFFLLNTSYRFAPIPAMERLQLQLNYDYALIGYLPGHDLPRSSLNGLGADIILRFPDDITLVMGYGYGVDGPRHGGFGGHQINVMFEWKM</sequence>
<evidence type="ECO:0008006" key="3">
    <source>
        <dbReference type="Google" id="ProtNLM"/>
    </source>
</evidence>
<evidence type="ECO:0000313" key="2">
    <source>
        <dbReference type="Proteomes" id="UP000007721"/>
    </source>
</evidence>
<dbReference type="OrthoDB" id="9553348at2"/>
<protein>
    <recommendedName>
        <fullName evidence="3">Bacterial surface antigen (D15) domain-containing protein</fullName>
    </recommendedName>
</protein>
<dbReference type="Proteomes" id="UP000007721">
    <property type="component" value="Chromosome"/>
</dbReference>
<dbReference type="RefSeq" id="WP_012645359.1">
    <property type="nucleotide sequence ID" value="NC_011979.1"/>
</dbReference>
<proteinExistence type="predicted"/>
<evidence type="ECO:0000313" key="1">
    <source>
        <dbReference type="EMBL" id="ACM18630.1"/>
    </source>
</evidence>
<dbReference type="EMBL" id="CP001390">
    <property type="protein sequence ID" value="ACM18630.1"/>
    <property type="molecule type" value="Genomic_DNA"/>
</dbReference>
<reference evidence="1 2" key="1">
    <citation type="submission" date="2009-01" db="EMBL/GenBank/DDBJ databases">
        <title>Complete sequence of Geobacter sp. FRC-32.</title>
        <authorList>
            <consortium name="US DOE Joint Genome Institute"/>
            <person name="Lucas S."/>
            <person name="Copeland A."/>
            <person name="Lapidus A."/>
            <person name="Glavina del Rio T."/>
            <person name="Dalin E."/>
            <person name="Tice H."/>
            <person name="Bruce D."/>
            <person name="Goodwin L."/>
            <person name="Pitluck S."/>
            <person name="Saunders E."/>
            <person name="Brettin T."/>
            <person name="Detter J.C."/>
            <person name="Han C."/>
            <person name="Larimer F."/>
            <person name="Land M."/>
            <person name="Hauser L."/>
            <person name="Kyrpides N."/>
            <person name="Ovchinnikova G."/>
            <person name="Kostka J."/>
            <person name="Richardson P."/>
        </authorList>
    </citation>
    <scope>NUCLEOTIDE SEQUENCE [LARGE SCALE GENOMIC DNA]</scope>
    <source>
        <strain evidence="2">DSM 22248 / JCM 15807 / FRC-32</strain>
    </source>
</reference>
<dbReference type="HOGENOM" id="CLU_705478_0_0_7"/>